<protein>
    <submittedName>
        <fullName evidence="1">Uncharacterized protein</fullName>
    </submittedName>
</protein>
<reference evidence="1" key="1">
    <citation type="submission" date="2022-02" db="EMBL/GenBank/DDBJ databases">
        <authorList>
            <person name="Henning P.M."/>
            <person name="McCubbin A.G."/>
            <person name="Shore J.S."/>
        </authorList>
    </citation>
    <scope>NUCLEOTIDE SEQUENCE</scope>
    <source>
        <strain evidence="1">F60SS</strain>
        <tissue evidence="1">Leaves</tissue>
    </source>
</reference>
<proteinExistence type="predicted"/>
<gene>
    <name evidence="1" type="ORF">Tsubulata_000601</name>
</gene>
<dbReference type="Proteomes" id="UP001141552">
    <property type="component" value="Unassembled WGS sequence"/>
</dbReference>
<evidence type="ECO:0000313" key="1">
    <source>
        <dbReference type="EMBL" id="KAJ4850128.1"/>
    </source>
</evidence>
<sequence length="150" mass="16635">MIVATPSNLNIKQQEPVLVPPAEEKEKGEGPVFVEAEADCVTTAIGDVTKPDPVTLGKLWGETARGLPLSVPTFLDRSIIKAQNAPKAEFPHHEFAEIKDISNTGKLYEEELLYRLSFHTTDFGWGEPVALPEKEVILFRSHGEERKSIN</sequence>
<dbReference type="InterPro" id="IPR023213">
    <property type="entry name" value="CAT-like_dom_sf"/>
</dbReference>
<organism evidence="1 2">
    <name type="scientific">Turnera subulata</name>
    <dbReference type="NCBI Taxonomy" id="218843"/>
    <lineage>
        <taxon>Eukaryota</taxon>
        <taxon>Viridiplantae</taxon>
        <taxon>Streptophyta</taxon>
        <taxon>Embryophyta</taxon>
        <taxon>Tracheophyta</taxon>
        <taxon>Spermatophyta</taxon>
        <taxon>Magnoliopsida</taxon>
        <taxon>eudicotyledons</taxon>
        <taxon>Gunneridae</taxon>
        <taxon>Pentapetalae</taxon>
        <taxon>rosids</taxon>
        <taxon>fabids</taxon>
        <taxon>Malpighiales</taxon>
        <taxon>Passifloraceae</taxon>
        <taxon>Turnera</taxon>
    </lineage>
</organism>
<keyword evidence="2" id="KW-1185">Reference proteome</keyword>
<dbReference type="EMBL" id="JAKUCV010000418">
    <property type="protein sequence ID" value="KAJ4850128.1"/>
    <property type="molecule type" value="Genomic_DNA"/>
</dbReference>
<evidence type="ECO:0000313" key="2">
    <source>
        <dbReference type="Proteomes" id="UP001141552"/>
    </source>
</evidence>
<dbReference type="OrthoDB" id="671439at2759"/>
<reference evidence="1" key="2">
    <citation type="journal article" date="2023" name="Plants (Basel)">
        <title>Annotation of the Turnera subulata (Passifloraceae) Draft Genome Reveals the S-Locus Evolved after the Divergence of Turneroideae from Passifloroideae in a Stepwise Manner.</title>
        <authorList>
            <person name="Henning P.M."/>
            <person name="Roalson E.H."/>
            <person name="Mir W."/>
            <person name="McCubbin A.G."/>
            <person name="Shore J.S."/>
        </authorList>
    </citation>
    <scope>NUCLEOTIDE SEQUENCE</scope>
    <source>
        <strain evidence="1">F60SS</strain>
    </source>
</reference>
<dbReference type="AlphaFoldDB" id="A0A9Q0GH39"/>
<name>A0A9Q0GH39_9ROSI</name>
<accession>A0A9Q0GH39</accession>
<feature type="non-terminal residue" evidence="1">
    <location>
        <position position="150"/>
    </location>
</feature>
<comment type="caution">
    <text evidence="1">The sequence shown here is derived from an EMBL/GenBank/DDBJ whole genome shotgun (WGS) entry which is preliminary data.</text>
</comment>
<dbReference type="Gene3D" id="3.30.559.10">
    <property type="entry name" value="Chloramphenicol acetyltransferase-like domain"/>
    <property type="match status" value="1"/>
</dbReference>